<protein>
    <recommendedName>
        <fullName evidence="3">Carboxylic ester hydrolase</fullName>
        <ecNumber evidence="3">3.1.1.-</ecNumber>
    </recommendedName>
</protein>
<proteinExistence type="inferred from homology"/>
<keyword evidence="6" id="KW-1185">Reference proteome</keyword>
<evidence type="ECO:0000256" key="3">
    <source>
        <dbReference type="RuleBase" id="RU361235"/>
    </source>
</evidence>
<dbReference type="InterPro" id="IPR050309">
    <property type="entry name" value="Type-B_Carboxylest/Lipase"/>
</dbReference>
<dbReference type="EMBL" id="ML220113">
    <property type="protein sequence ID" value="TGZ83626.1"/>
    <property type="molecule type" value="Genomic_DNA"/>
</dbReference>
<dbReference type="PROSITE" id="PS00122">
    <property type="entry name" value="CARBOXYLESTERASE_B_1"/>
    <property type="match status" value="1"/>
</dbReference>
<comment type="similarity">
    <text evidence="1 3">Belongs to the type-B carboxylesterase/lipase family.</text>
</comment>
<dbReference type="STRING" id="341454.A0A4S2N3K8"/>
<dbReference type="InterPro" id="IPR019826">
    <property type="entry name" value="Carboxylesterase_B_AS"/>
</dbReference>
<feature type="chain" id="PRO_5021042355" description="Carboxylic ester hydrolase" evidence="3">
    <location>
        <begin position="20"/>
        <end position="480"/>
    </location>
</feature>
<evidence type="ECO:0000313" key="5">
    <source>
        <dbReference type="EMBL" id="TGZ83626.1"/>
    </source>
</evidence>
<feature type="signal peptide" evidence="3">
    <location>
        <begin position="1"/>
        <end position="19"/>
    </location>
</feature>
<keyword evidence="2 3" id="KW-0378">Hydrolase</keyword>
<accession>A0A4S2N3K8</accession>
<evidence type="ECO:0000256" key="1">
    <source>
        <dbReference type="ARBA" id="ARBA00005964"/>
    </source>
</evidence>
<evidence type="ECO:0000259" key="4">
    <source>
        <dbReference type="Pfam" id="PF00135"/>
    </source>
</evidence>
<dbReference type="PANTHER" id="PTHR11559">
    <property type="entry name" value="CARBOXYLESTERASE"/>
    <property type="match status" value="1"/>
</dbReference>
<sequence>MKPTPILVGLFLTITGVFAGCNKGLNVKTNYGPVQGHYGQNNSDTSVREFLGIPYASAPRFTPPTSPKKWSTPLQASRFGPGCYITTIKSAPGFGSAPVTVPPAERVDEECLSVNVWTPSKARLRELKKKGVKRLPVMLWTYGGGFMVGSSDYGIYNGAKMVRDQDVVVVSYNYRLGIFGYPSSRGLGDGPTNFGLLDVRAAVEWTRDNIHRFGGDPCRITLFGQSAGSRAVDAYLYFSSSAPIIHAAILQSGTINNTRAEREPGYQFAKLAEGLGCPSDDTAALECVRGKPAKEVQEKTNELGLQFVPTPDGKTVFADSWERSKRGEFARVPLLIGAANEETPGSTLPARLATAHTYVCPAERRARSASQHTPTWLYRFYGNFPAQSGALTPGPFHGSEITQVFGTFNQAIATEEQRSSSRTIQDLWVRFAGEPEKALAQWPRYEPHGERVLRLAWENGDEVGLGDVEEGHPLCEAFSG</sequence>
<dbReference type="InterPro" id="IPR002018">
    <property type="entry name" value="CarbesteraseB"/>
</dbReference>
<dbReference type="SUPFAM" id="SSF53474">
    <property type="entry name" value="alpha/beta-Hydrolases"/>
    <property type="match status" value="1"/>
</dbReference>
<dbReference type="InterPro" id="IPR029058">
    <property type="entry name" value="AB_hydrolase_fold"/>
</dbReference>
<gene>
    <name evidence="5" type="ORF">EX30DRAFT_393198</name>
</gene>
<dbReference type="InParanoid" id="A0A4S2N3K8"/>
<dbReference type="Pfam" id="PF00135">
    <property type="entry name" value="COesterase"/>
    <property type="match status" value="2"/>
</dbReference>
<organism evidence="5 6">
    <name type="scientific">Ascodesmis nigricans</name>
    <dbReference type="NCBI Taxonomy" id="341454"/>
    <lineage>
        <taxon>Eukaryota</taxon>
        <taxon>Fungi</taxon>
        <taxon>Dikarya</taxon>
        <taxon>Ascomycota</taxon>
        <taxon>Pezizomycotina</taxon>
        <taxon>Pezizomycetes</taxon>
        <taxon>Pezizales</taxon>
        <taxon>Ascodesmidaceae</taxon>
        <taxon>Ascodesmis</taxon>
    </lineage>
</organism>
<feature type="domain" description="Carboxylesterase type B" evidence="4">
    <location>
        <begin position="26"/>
        <end position="343"/>
    </location>
</feature>
<reference evidence="5 6" key="1">
    <citation type="submission" date="2019-04" db="EMBL/GenBank/DDBJ databases">
        <title>Comparative genomics and transcriptomics to analyze fruiting body development in filamentous ascomycetes.</title>
        <authorList>
            <consortium name="DOE Joint Genome Institute"/>
            <person name="Lutkenhaus R."/>
            <person name="Traeger S."/>
            <person name="Breuer J."/>
            <person name="Kuo A."/>
            <person name="Lipzen A."/>
            <person name="Pangilinan J."/>
            <person name="Dilworth D."/>
            <person name="Sandor L."/>
            <person name="Poggeler S."/>
            <person name="Barry K."/>
            <person name="Grigoriev I.V."/>
            <person name="Nowrousian M."/>
        </authorList>
    </citation>
    <scope>NUCLEOTIDE SEQUENCE [LARGE SCALE GENOMIC DNA]</scope>
    <source>
        <strain evidence="5 6">CBS 389.68</strain>
    </source>
</reference>
<dbReference type="OrthoDB" id="408631at2759"/>
<dbReference type="GO" id="GO:0016787">
    <property type="term" value="F:hydrolase activity"/>
    <property type="evidence" value="ECO:0007669"/>
    <property type="project" value="UniProtKB-KW"/>
</dbReference>
<dbReference type="Proteomes" id="UP000298138">
    <property type="component" value="Unassembled WGS sequence"/>
</dbReference>
<keyword evidence="3" id="KW-0732">Signal</keyword>
<dbReference type="Gene3D" id="3.40.50.1820">
    <property type="entry name" value="alpha/beta hydrolase"/>
    <property type="match status" value="2"/>
</dbReference>
<name>A0A4S2N3K8_9PEZI</name>
<dbReference type="EC" id="3.1.1.-" evidence="3"/>
<evidence type="ECO:0000256" key="2">
    <source>
        <dbReference type="ARBA" id="ARBA00022801"/>
    </source>
</evidence>
<feature type="domain" description="Carboxylesterase type B" evidence="4">
    <location>
        <begin position="351"/>
        <end position="458"/>
    </location>
</feature>
<dbReference type="AlphaFoldDB" id="A0A4S2N3K8"/>
<dbReference type="PROSITE" id="PS51257">
    <property type="entry name" value="PROKAR_LIPOPROTEIN"/>
    <property type="match status" value="1"/>
</dbReference>
<evidence type="ECO:0000313" key="6">
    <source>
        <dbReference type="Proteomes" id="UP000298138"/>
    </source>
</evidence>